<organism evidence="9 10">
    <name type="scientific">Polaribacter porphyrae</name>
    <dbReference type="NCBI Taxonomy" id="1137780"/>
    <lineage>
        <taxon>Bacteria</taxon>
        <taxon>Pseudomonadati</taxon>
        <taxon>Bacteroidota</taxon>
        <taxon>Flavobacteriia</taxon>
        <taxon>Flavobacteriales</taxon>
        <taxon>Flavobacteriaceae</taxon>
    </lineage>
</organism>
<feature type="transmembrane region" description="Helical" evidence="7">
    <location>
        <begin position="264"/>
        <end position="286"/>
    </location>
</feature>
<keyword evidence="5 7" id="KW-1133">Transmembrane helix</keyword>
<feature type="transmembrane region" description="Helical" evidence="7">
    <location>
        <begin position="34"/>
        <end position="52"/>
    </location>
</feature>
<dbReference type="Pfam" id="PF13727">
    <property type="entry name" value="CoA_binding_3"/>
    <property type="match status" value="1"/>
</dbReference>
<dbReference type="AlphaFoldDB" id="A0A2S7WS45"/>
<proteinExistence type="inferred from homology"/>
<dbReference type="GO" id="GO:0016780">
    <property type="term" value="F:phosphotransferase activity, for other substituted phosphate groups"/>
    <property type="evidence" value="ECO:0007669"/>
    <property type="project" value="TreeGrafter"/>
</dbReference>
<dbReference type="Pfam" id="PF02397">
    <property type="entry name" value="Bac_transf"/>
    <property type="match status" value="1"/>
</dbReference>
<evidence type="ECO:0000256" key="2">
    <source>
        <dbReference type="ARBA" id="ARBA00006464"/>
    </source>
</evidence>
<dbReference type="NCBIfam" id="TIGR03025">
    <property type="entry name" value="EPS_sugtrans"/>
    <property type="match status" value="1"/>
</dbReference>
<dbReference type="GO" id="GO:0016020">
    <property type="term" value="C:membrane"/>
    <property type="evidence" value="ECO:0007669"/>
    <property type="project" value="UniProtKB-SubCell"/>
</dbReference>
<keyword evidence="3 9" id="KW-0808">Transferase</keyword>
<comment type="caution">
    <text evidence="9">The sequence shown here is derived from an EMBL/GenBank/DDBJ whole genome shotgun (WGS) entry which is preliminary data.</text>
</comment>
<evidence type="ECO:0000256" key="3">
    <source>
        <dbReference type="ARBA" id="ARBA00022679"/>
    </source>
</evidence>
<dbReference type="InterPro" id="IPR017475">
    <property type="entry name" value="EPS_sugar_tfrase"/>
</dbReference>
<dbReference type="EMBL" id="MSCN01000001">
    <property type="protein sequence ID" value="PQJ80418.1"/>
    <property type="molecule type" value="Genomic_DNA"/>
</dbReference>
<feature type="transmembrane region" description="Helical" evidence="7">
    <location>
        <begin position="64"/>
        <end position="87"/>
    </location>
</feature>
<feature type="transmembrane region" description="Helical" evidence="7">
    <location>
        <begin position="99"/>
        <end position="120"/>
    </location>
</feature>
<feature type="transmembrane region" description="Helical" evidence="7">
    <location>
        <begin position="7"/>
        <end position="28"/>
    </location>
</feature>
<evidence type="ECO:0000256" key="7">
    <source>
        <dbReference type="SAM" id="Phobius"/>
    </source>
</evidence>
<evidence type="ECO:0000313" key="9">
    <source>
        <dbReference type="EMBL" id="PQJ80418.1"/>
    </source>
</evidence>
<evidence type="ECO:0000256" key="6">
    <source>
        <dbReference type="ARBA" id="ARBA00023136"/>
    </source>
</evidence>
<comment type="similarity">
    <text evidence="2">Belongs to the bacterial sugar transferase family.</text>
</comment>
<dbReference type="PANTHER" id="PTHR30576:SF0">
    <property type="entry name" value="UNDECAPRENYL-PHOSPHATE N-ACETYLGALACTOSAMINYL 1-PHOSPHATE TRANSFERASE-RELATED"/>
    <property type="match status" value="1"/>
</dbReference>
<name>A0A2S7WS45_9FLAO</name>
<dbReference type="OrthoDB" id="9808602at2"/>
<evidence type="ECO:0000259" key="8">
    <source>
        <dbReference type="Pfam" id="PF02397"/>
    </source>
</evidence>
<keyword evidence="4 7" id="KW-0812">Transmembrane</keyword>
<keyword evidence="10" id="KW-1185">Reference proteome</keyword>
<accession>A0A2S7WS45</accession>
<reference evidence="9 10" key="1">
    <citation type="submission" date="2016-12" db="EMBL/GenBank/DDBJ databases">
        <title>Trade-off between light-utilization and light-protection in marine flavobacteria.</title>
        <authorList>
            <person name="Kumagai Y."/>
            <person name="Yoshizawa S."/>
            <person name="Kogure K."/>
            <person name="Iwasaki W."/>
        </authorList>
    </citation>
    <scope>NUCLEOTIDE SEQUENCE [LARGE SCALE GENOMIC DNA]</scope>
    <source>
        <strain evidence="9 10">NBRC 108759</strain>
    </source>
</reference>
<evidence type="ECO:0000256" key="5">
    <source>
        <dbReference type="ARBA" id="ARBA00022989"/>
    </source>
</evidence>
<dbReference type="Proteomes" id="UP000238882">
    <property type="component" value="Unassembled WGS sequence"/>
</dbReference>
<dbReference type="InterPro" id="IPR003362">
    <property type="entry name" value="Bact_transf"/>
</dbReference>
<sequence length="450" mass="53492">MKQKRSILIKPLTVVIDLLLINGIIYIISDKEYFNFSFLTYISIFWLFIAYYTKFYNVYRYTHIIKLVSLSLSQFFVFSLAYLSYFSIFKEGLVINNQFVIFISILSVITFFKFLIFFLLKIYRTEGKNYRNIIFFGESNSAKKLETLFHNKNDLGYRFFGFFSDKIYNSEYYLGKIDESFEYIVKNNIDELYCNPSRLNTNQLLKIREFARKNSLEYRLLPESKAIYSKDLVLEYYGTMPILKPKHLPFEKIETHIIKRAFDVFFSLLICIFVLSWMIPILWIIIRIDSRGPLFFKQKRDGLNSEQFYCYKLRSMRTNSQADLISATKNDKRITKVGAFLRKTSLDELPQFINVLFGDMSVVGPRPHINIQTKKYTKEVDNYLIRNSVKPGITGLAQISGYRGEVIKKSDIDNRVRLDIFYIENWSFFLDIKIIIQTFFNVFKKEEKAY</sequence>
<evidence type="ECO:0000313" key="10">
    <source>
        <dbReference type="Proteomes" id="UP000238882"/>
    </source>
</evidence>
<evidence type="ECO:0000256" key="1">
    <source>
        <dbReference type="ARBA" id="ARBA00004141"/>
    </source>
</evidence>
<feature type="domain" description="Bacterial sugar transferase" evidence="8">
    <location>
        <begin position="259"/>
        <end position="444"/>
    </location>
</feature>
<comment type="subcellular location">
    <subcellularLocation>
        <location evidence="1">Membrane</location>
        <topology evidence="1">Multi-pass membrane protein</topology>
    </subcellularLocation>
</comment>
<gene>
    <name evidence="9" type="ORF">BTO18_15110</name>
</gene>
<protein>
    <submittedName>
        <fullName evidence="9">Undecaprenyl-phosphate glucose phosphotransferase</fullName>
    </submittedName>
</protein>
<dbReference type="RefSeq" id="WP_105017018.1">
    <property type="nucleotide sequence ID" value="NZ_VRMK01000012.1"/>
</dbReference>
<dbReference type="PANTHER" id="PTHR30576">
    <property type="entry name" value="COLANIC BIOSYNTHESIS UDP-GLUCOSE LIPID CARRIER TRANSFERASE"/>
    <property type="match status" value="1"/>
</dbReference>
<keyword evidence="6 7" id="KW-0472">Membrane</keyword>
<evidence type="ECO:0000256" key="4">
    <source>
        <dbReference type="ARBA" id="ARBA00022692"/>
    </source>
</evidence>